<dbReference type="InterPro" id="IPR018168">
    <property type="entry name" value="Ubi_Hdrlase_CS"/>
</dbReference>
<proteinExistence type="predicted"/>
<dbReference type="Gene3D" id="3.50.50.60">
    <property type="entry name" value="FAD/NAD(P)-binding domain"/>
    <property type="match status" value="2"/>
</dbReference>
<keyword evidence="2" id="KW-0560">Oxidoreductase</keyword>
<keyword evidence="2" id="KW-0503">Monooxygenase</keyword>
<gene>
    <name evidence="2" type="ORF">ACBP88_09725</name>
</gene>
<dbReference type="GO" id="GO:0004497">
    <property type="term" value="F:monooxygenase activity"/>
    <property type="evidence" value="ECO:0007669"/>
    <property type="project" value="UniProtKB-KW"/>
</dbReference>
<sequence length="379" mass="41152">MAQTFDVCIRGAGIVGRTLALLLARERLRVALVAAPRAESSQADVRAYALNTNSKQLLESLRTWPDAPFATAVKHMEVHGDVDGSVHFDAGAQGVEALAWIVDVPALEQRLAEAVRYQPQVEVVDSPVQAPLTAICEGRASATRAEFGVDFDVTPYGQHAIATRLRCELPHGQVARQWFSPLGILALLPLEGADGHSVAVVWSVAQADAAHWQSTDEATFTQALSEISQGSLGQLQLQGPRMVWPLQQAVAKRWCGPFPGTTEARTPTSWVLAGDAAHNVHPLAGQGLNIGLADVQALSRILQARGDWRSTGDLKLLRRYERERKAGLAPLGLAMDGLQQLFTRPEAPVQALRNWGLRSFERSGLLKDWTARQAMGLPR</sequence>
<evidence type="ECO:0000259" key="1">
    <source>
        <dbReference type="Pfam" id="PF01494"/>
    </source>
</evidence>
<dbReference type="SUPFAM" id="SSF51905">
    <property type="entry name" value="FAD/NAD(P)-binding domain"/>
    <property type="match status" value="1"/>
</dbReference>
<dbReference type="InterPro" id="IPR051205">
    <property type="entry name" value="UbiH/COQ6_monooxygenase"/>
</dbReference>
<dbReference type="EMBL" id="JBGJLR010000009">
    <property type="protein sequence ID" value="MEZ2739720.1"/>
    <property type="molecule type" value="Genomic_DNA"/>
</dbReference>
<dbReference type="InterPro" id="IPR036188">
    <property type="entry name" value="FAD/NAD-bd_sf"/>
</dbReference>
<keyword evidence="3" id="KW-1185">Reference proteome</keyword>
<feature type="domain" description="FAD-binding" evidence="1">
    <location>
        <begin position="124"/>
        <end position="326"/>
    </location>
</feature>
<reference evidence="2 3" key="1">
    <citation type="submission" date="2024-08" db="EMBL/GenBank/DDBJ databases">
        <authorList>
            <person name="Feng Z."/>
            <person name="Ronholm J."/>
        </authorList>
    </citation>
    <scope>NUCLEOTIDE SEQUENCE [LARGE SCALE GENOMIC DNA]</scope>
    <source>
        <strain evidence="2 3">4-AB0-8</strain>
    </source>
</reference>
<comment type="caution">
    <text evidence="2">The sequence shown here is derived from an EMBL/GenBank/DDBJ whole genome shotgun (WGS) entry which is preliminary data.</text>
</comment>
<name>A0ABV4IG03_9BURK</name>
<evidence type="ECO:0000313" key="2">
    <source>
        <dbReference type="EMBL" id="MEZ2739720.1"/>
    </source>
</evidence>
<dbReference type="Pfam" id="PF01494">
    <property type="entry name" value="FAD_binding_3"/>
    <property type="match status" value="1"/>
</dbReference>
<protein>
    <submittedName>
        <fullName evidence="2">FAD-dependent monooxygenase</fullName>
    </submittedName>
</protein>
<dbReference type="Gene3D" id="3.30.9.10">
    <property type="entry name" value="D-Amino Acid Oxidase, subunit A, domain 2"/>
    <property type="match status" value="1"/>
</dbReference>
<dbReference type="Proteomes" id="UP001567350">
    <property type="component" value="Unassembled WGS sequence"/>
</dbReference>
<dbReference type="PANTHER" id="PTHR43876">
    <property type="entry name" value="UBIQUINONE BIOSYNTHESIS MONOOXYGENASE COQ6, MITOCHONDRIAL"/>
    <property type="match status" value="1"/>
</dbReference>
<dbReference type="InterPro" id="IPR002938">
    <property type="entry name" value="FAD-bd"/>
</dbReference>
<accession>A0ABV4IG03</accession>
<organism evidence="2 3">
    <name type="scientific">Comamonas jiangduensis</name>
    <dbReference type="NCBI Taxonomy" id="1194168"/>
    <lineage>
        <taxon>Bacteria</taxon>
        <taxon>Pseudomonadati</taxon>
        <taxon>Pseudomonadota</taxon>
        <taxon>Betaproteobacteria</taxon>
        <taxon>Burkholderiales</taxon>
        <taxon>Comamonadaceae</taxon>
        <taxon>Comamonas</taxon>
    </lineage>
</organism>
<evidence type="ECO:0000313" key="3">
    <source>
        <dbReference type="Proteomes" id="UP001567350"/>
    </source>
</evidence>
<dbReference type="RefSeq" id="WP_370892042.1">
    <property type="nucleotide sequence ID" value="NZ_JBGJLR010000009.1"/>
</dbReference>
<dbReference type="PRINTS" id="PR00420">
    <property type="entry name" value="RNGMNOXGNASE"/>
</dbReference>
<dbReference type="PANTHER" id="PTHR43876:SF7">
    <property type="entry name" value="UBIQUINONE BIOSYNTHESIS MONOOXYGENASE COQ6, MITOCHONDRIAL"/>
    <property type="match status" value="1"/>
</dbReference>
<dbReference type="PROSITE" id="PS01304">
    <property type="entry name" value="UBIH"/>
    <property type="match status" value="1"/>
</dbReference>